<reference evidence="1" key="2">
    <citation type="journal article" date="2015" name="Fish Shellfish Immunol.">
        <title>Early steps in the European eel (Anguilla anguilla)-Vibrio vulnificus interaction in the gills: Role of the RtxA13 toxin.</title>
        <authorList>
            <person name="Callol A."/>
            <person name="Pajuelo D."/>
            <person name="Ebbesson L."/>
            <person name="Teles M."/>
            <person name="MacKenzie S."/>
            <person name="Amaro C."/>
        </authorList>
    </citation>
    <scope>NUCLEOTIDE SEQUENCE</scope>
</reference>
<protein>
    <submittedName>
        <fullName evidence="1">Uncharacterized protein</fullName>
    </submittedName>
</protein>
<reference evidence="1" key="1">
    <citation type="submission" date="2014-11" db="EMBL/GenBank/DDBJ databases">
        <authorList>
            <person name="Amaro Gonzalez C."/>
        </authorList>
    </citation>
    <scope>NUCLEOTIDE SEQUENCE</scope>
</reference>
<organism evidence="1">
    <name type="scientific">Anguilla anguilla</name>
    <name type="common">European freshwater eel</name>
    <name type="synonym">Muraena anguilla</name>
    <dbReference type="NCBI Taxonomy" id="7936"/>
    <lineage>
        <taxon>Eukaryota</taxon>
        <taxon>Metazoa</taxon>
        <taxon>Chordata</taxon>
        <taxon>Craniata</taxon>
        <taxon>Vertebrata</taxon>
        <taxon>Euteleostomi</taxon>
        <taxon>Actinopterygii</taxon>
        <taxon>Neopterygii</taxon>
        <taxon>Teleostei</taxon>
        <taxon>Anguilliformes</taxon>
        <taxon>Anguillidae</taxon>
        <taxon>Anguilla</taxon>
    </lineage>
</organism>
<accession>A0A0E9QGP9</accession>
<name>A0A0E9QGP9_ANGAN</name>
<sequence length="14" mass="1551">MGTQPFIIPLSTDM</sequence>
<proteinExistence type="predicted"/>
<dbReference type="EMBL" id="GBXM01092516">
    <property type="protein sequence ID" value="JAH16061.1"/>
    <property type="molecule type" value="Transcribed_RNA"/>
</dbReference>
<evidence type="ECO:0000313" key="1">
    <source>
        <dbReference type="EMBL" id="JAH16061.1"/>
    </source>
</evidence>